<evidence type="ECO:0000256" key="2">
    <source>
        <dbReference type="SAM" id="MobiDB-lite"/>
    </source>
</evidence>
<dbReference type="RefSeq" id="XP_013338713.1">
    <property type="nucleotide sequence ID" value="XM_013483259.1"/>
</dbReference>
<dbReference type="GO" id="GO:0008270">
    <property type="term" value="F:zinc ion binding"/>
    <property type="evidence" value="ECO:0007669"/>
    <property type="project" value="InterPro"/>
</dbReference>
<feature type="region of interest" description="Disordered" evidence="2">
    <location>
        <begin position="225"/>
        <end position="283"/>
    </location>
</feature>
<dbReference type="Pfam" id="PF00172">
    <property type="entry name" value="Zn_clus"/>
    <property type="match status" value="1"/>
</dbReference>
<dbReference type="GeneID" id="25369196"/>
<feature type="region of interest" description="Disordered" evidence="2">
    <location>
        <begin position="65"/>
        <end position="152"/>
    </location>
</feature>
<accession>A0A074XXM8</accession>
<dbReference type="InParanoid" id="A0A074XXM8"/>
<dbReference type="GO" id="GO:0000981">
    <property type="term" value="F:DNA-binding transcription factor activity, RNA polymerase II-specific"/>
    <property type="evidence" value="ECO:0007669"/>
    <property type="project" value="InterPro"/>
</dbReference>
<dbReference type="OrthoDB" id="3946756at2759"/>
<feature type="compositionally biased region" description="Polar residues" evidence="2">
    <location>
        <begin position="130"/>
        <end position="152"/>
    </location>
</feature>
<dbReference type="OMA" id="MDSESCH"/>
<dbReference type="EMBL" id="KL584797">
    <property type="protein sequence ID" value="KEQ90225.1"/>
    <property type="molecule type" value="Genomic_DNA"/>
</dbReference>
<feature type="compositionally biased region" description="Basic and acidic residues" evidence="2">
    <location>
        <begin position="94"/>
        <end position="105"/>
    </location>
</feature>
<organism evidence="4 5">
    <name type="scientific">Aureobasidium subglaciale (strain EXF-2481)</name>
    <name type="common">Aureobasidium pullulans var. subglaciale</name>
    <dbReference type="NCBI Taxonomy" id="1043005"/>
    <lineage>
        <taxon>Eukaryota</taxon>
        <taxon>Fungi</taxon>
        <taxon>Dikarya</taxon>
        <taxon>Ascomycota</taxon>
        <taxon>Pezizomycotina</taxon>
        <taxon>Dothideomycetes</taxon>
        <taxon>Dothideomycetidae</taxon>
        <taxon>Dothideales</taxon>
        <taxon>Saccotheciaceae</taxon>
        <taxon>Aureobasidium</taxon>
    </lineage>
</organism>
<gene>
    <name evidence="4" type="ORF">AUEXF2481DRAFT_579126</name>
</gene>
<feature type="domain" description="Zn(2)-C6 fungal-type" evidence="3">
    <location>
        <begin position="29"/>
        <end position="68"/>
    </location>
</feature>
<dbReference type="STRING" id="1043005.A0A074XXM8"/>
<dbReference type="InterPro" id="IPR001138">
    <property type="entry name" value="Zn2Cys6_DnaBD"/>
</dbReference>
<sequence length="517" mass="56702">MTDAAVAAYEAVLRQDRQSLIEDDVRRFACDRCRGQKLRCERLRASLEEPLRSAPCRRCLKARAECTTSTQPPRIDRSQHRTRRGRPARARVGSRADTDDGSHDGDESDDDAENEVEMRDYEEPRLLTPARSSNGSAPHKPSTVSSGNPDTTVVSRTFVQMPMALGPPSKIGSPDDTTMDTSQPPGLAGVDAGYFDPVHLLFDQNYMDSDWADILAPNNSGFNFDIQRSSDHGSSLAGRPGQHGQAHSHGNSAAQDVSHDETSVTFPEEPTSPRSAPAVQRPGIDLSTRLTELISSIFNDILSEPVERQGTARNSRDSCQISRLIGKLEQYTTLLSEVSSSARPRQITNATSQTGPSSSRRQPCEFAQSSLGSTSTGCPGLPALMTMVAAYSTILQAYERVFDGIKEVLVQKSQTKSSLTALLPLFQLDNLKCSGHFDLRVHISMEVLLHMLNQIEAQLHLIITTLETFPEATRSSLANLVRSMAYNEGEQTVSVSASVREKMNHVRKLFVAKNGTF</sequence>
<protein>
    <recommendedName>
        <fullName evidence="3">Zn(2)-C6 fungal-type domain-containing protein</fullName>
    </recommendedName>
</protein>
<dbReference type="PROSITE" id="PS50048">
    <property type="entry name" value="ZN2_CY6_FUNGAL_2"/>
    <property type="match status" value="1"/>
</dbReference>
<keyword evidence="5" id="KW-1185">Reference proteome</keyword>
<dbReference type="Gene3D" id="4.10.240.10">
    <property type="entry name" value="Zn(2)-C6 fungal-type DNA-binding domain"/>
    <property type="match status" value="1"/>
</dbReference>
<dbReference type="Proteomes" id="UP000030641">
    <property type="component" value="Unassembled WGS sequence"/>
</dbReference>
<feature type="compositionally biased region" description="Basic residues" evidence="2">
    <location>
        <begin position="80"/>
        <end position="89"/>
    </location>
</feature>
<dbReference type="CDD" id="cd00067">
    <property type="entry name" value="GAL4"/>
    <property type="match status" value="1"/>
</dbReference>
<name>A0A074XXM8_AURSE</name>
<dbReference type="SUPFAM" id="SSF57701">
    <property type="entry name" value="Zn2/Cys6 DNA-binding domain"/>
    <property type="match status" value="1"/>
</dbReference>
<evidence type="ECO:0000313" key="4">
    <source>
        <dbReference type="EMBL" id="KEQ90225.1"/>
    </source>
</evidence>
<evidence type="ECO:0000259" key="3">
    <source>
        <dbReference type="PROSITE" id="PS50048"/>
    </source>
</evidence>
<feature type="compositionally biased region" description="Acidic residues" evidence="2">
    <location>
        <begin position="106"/>
        <end position="115"/>
    </location>
</feature>
<evidence type="ECO:0000313" key="5">
    <source>
        <dbReference type="Proteomes" id="UP000030641"/>
    </source>
</evidence>
<reference evidence="4 5" key="1">
    <citation type="journal article" date="2014" name="BMC Genomics">
        <title>Genome sequencing of four Aureobasidium pullulans varieties: biotechnological potential, stress tolerance, and description of new species.</title>
        <authorList>
            <person name="Gostin Ar C."/>
            <person name="Ohm R.A."/>
            <person name="Kogej T."/>
            <person name="Sonjak S."/>
            <person name="Turk M."/>
            <person name="Zajc J."/>
            <person name="Zalar P."/>
            <person name="Grube M."/>
            <person name="Sun H."/>
            <person name="Han J."/>
            <person name="Sharma A."/>
            <person name="Chiniquy J."/>
            <person name="Ngan C.Y."/>
            <person name="Lipzen A."/>
            <person name="Barry K."/>
            <person name="Grigoriev I.V."/>
            <person name="Gunde-Cimerman N."/>
        </authorList>
    </citation>
    <scope>NUCLEOTIDE SEQUENCE [LARGE SCALE GENOMIC DNA]</scope>
    <source>
        <strain evidence="4 5">EXF-2481</strain>
    </source>
</reference>
<dbReference type="SMART" id="SM00066">
    <property type="entry name" value="GAL4"/>
    <property type="match status" value="1"/>
</dbReference>
<feature type="compositionally biased region" description="Basic and acidic residues" evidence="2">
    <location>
        <begin position="116"/>
        <end position="125"/>
    </location>
</feature>
<proteinExistence type="predicted"/>
<dbReference type="HOGENOM" id="CLU_494289_0_0_1"/>
<feature type="region of interest" description="Disordered" evidence="2">
    <location>
        <begin position="339"/>
        <end position="374"/>
    </location>
</feature>
<dbReference type="AlphaFoldDB" id="A0A074XXM8"/>
<keyword evidence="1" id="KW-0539">Nucleus</keyword>
<dbReference type="InterPro" id="IPR036864">
    <property type="entry name" value="Zn2-C6_fun-type_DNA-bd_sf"/>
</dbReference>
<evidence type="ECO:0000256" key="1">
    <source>
        <dbReference type="ARBA" id="ARBA00023242"/>
    </source>
</evidence>